<feature type="domain" description="Tyrosinase copper-binding" evidence="4">
    <location>
        <begin position="217"/>
        <end position="228"/>
    </location>
</feature>
<dbReference type="InParanoid" id="G5A9J7"/>
<reference evidence="5 6" key="1">
    <citation type="journal article" date="2006" name="Science">
        <title>Phytophthora genome sequences uncover evolutionary origins and mechanisms of pathogenesis.</title>
        <authorList>
            <person name="Tyler B.M."/>
            <person name="Tripathy S."/>
            <person name="Zhang X."/>
            <person name="Dehal P."/>
            <person name="Jiang R.H."/>
            <person name="Aerts A."/>
            <person name="Arredondo F.D."/>
            <person name="Baxter L."/>
            <person name="Bensasson D."/>
            <person name="Beynon J.L."/>
            <person name="Chapman J."/>
            <person name="Damasceno C.M."/>
            <person name="Dorrance A.E."/>
            <person name="Dou D."/>
            <person name="Dickerman A.W."/>
            <person name="Dubchak I.L."/>
            <person name="Garbelotto M."/>
            <person name="Gijzen M."/>
            <person name="Gordon S.G."/>
            <person name="Govers F."/>
            <person name="Grunwald N.J."/>
            <person name="Huang W."/>
            <person name="Ivors K.L."/>
            <person name="Jones R.W."/>
            <person name="Kamoun S."/>
            <person name="Krampis K."/>
            <person name="Lamour K.H."/>
            <person name="Lee M.K."/>
            <person name="McDonald W.H."/>
            <person name="Medina M."/>
            <person name="Meijer H.J."/>
            <person name="Nordberg E.K."/>
            <person name="Maclean D.J."/>
            <person name="Ospina-Giraldo M.D."/>
            <person name="Morris P.F."/>
            <person name="Phuntumart V."/>
            <person name="Putnam N.H."/>
            <person name="Rash S."/>
            <person name="Rose J.K."/>
            <person name="Sakihama Y."/>
            <person name="Salamov A.A."/>
            <person name="Savidor A."/>
            <person name="Scheuring C.F."/>
            <person name="Smith B.M."/>
            <person name="Sobral B.W."/>
            <person name="Terry A."/>
            <person name="Torto-Alalibo T.A."/>
            <person name="Win J."/>
            <person name="Xu Z."/>
            <person name="Zhang H."/>
            <person name="Grigoriev I.V."/>
            <person name="Rokhsar D.S."/>
            <person name="Boore J.L."/>
        </authorList>
    </citation>
    <scope>NUCLEOTIDE SEQUENCE [LARGE SCALE GENOMIC DNA]</scope>
    <source>
        <strain evidence="5 6">P6497</strain>
    </source>
</reference>
<evidence type="ECO:0000256" key="1">
    <source>
        <dbReference type="ARBA" id="ARBA00022723"/>
    </source>
</evidence>
<dbReference type="KEGG" id="psoj:PHYSODRAFT_340394"/>
<protein>
    <recommendedName>
        <fullName evidence="4">Tyrosinase copper-binding domain-containing protein</fullName>
    </recommendedName>
</protein>
<keyword evidence="6" id="KW-1185">Reference proteome</keyword>
<feature type="region of interest" description="Disordered" evidence="3">
    <location>
        <begin position="347"/>
        <end position="376"/>
    </location>
</feature>
<dbReference type="GO" id="GO:0046872">
    <property type="term" value="F:metal ion binding"/>
    <property type="evidence" value="ECO:0007669"/>
    <property type="project" value="UniProtKB-KW"/>
</dbReference>
<evidence type="ECO:0000313" key="6">
    <source>
        <dbReference type="Proteomes" id="UP000002640"/>
    </source>
</evidence>
<dbReference type="PANTHER" id="PTHR11474:SF126">
    <property type="entry name" value="TYROSINASE-LIKE PROTEIN TYR-1-RELATED"/>
    <property type="match status" value="1"/>
</dbReference>
<evidence type="ECO:0000256" key="2">
    <source>
        <dbReference type="ARBA" id="ARBA00023008"/>
    </source>
</evidence>
<dbReference type="Proteomes" id="UP000002640">
    <property type="component" value="Unassembled WGS sequence"/>
</dbReference>
<evidence type="ECO:0000256" key="3">
    <source>
        <dbReference type="SAM" id="MobiDB-lite"/>
    </source>
</evidence>
<dbReference type="PANTHER" id="PTHR11474">
    <property type="entry name" value="TYROSINASE FAMILY MEMBER"/>
    <property type="match status" value="1"/>
</dbReference>
<dbReference type="GO" id="GO:0016491">
    <property type="term" value="F:oxidoreductase activity"/>
    <property type="evidence" value="ECO:0007669"/>
    <property type="project" value="InterPro"/>
</dbReference>
<dbReference type="EMBL" id="JH159162">
    <property type="protein sequence ID" value="EGZ07277.1"/>
    <property type="molecule type" value="Genomic_DNA"/>
</dbReference>
<accession>G5A9J7</accession>
<dbReference type="GeneID" id="20647903"/>
<name>G5A9J7_PHYSP</name>
<keyword evidence="1" id="KW-0479">Metal-binding</keyword>
<evidence type="ECO:0000313" key="5">
    <source>
        <dbReference type="EMBL" id="EGZ07277.1"/>
    </source>
</evidence>
<dbReference type="SUPFAM" id="SSF48056">
    <property type="entry name" value="Di-copper centre-containing domain"/>
    <property type="match status" value="1"/>
</dbReference>
<dbReference type="Pfam" id="PF00264">
    <property type="entry name" value="Tyrosinase"/>
    <property type="match status" value="1"/>
</dbReference>
<gene>
    <name evidence="5" type="ORF">PHYSODRAFT_340394</name>
</gene>
<feature type="compositionally biased region" description="Polar residues" evidence="3">
    <location>
        <begin position="347"/>
        <end position="363"/>
    </location>
</feature>
<dbReference type="PROSITE" id="PS00498">
    <property type="entry name" value="TYROSINASE_2"/>
    <property type="match status" value="1"/>
</dbReference>
<dbReference type="AlphaFoldDB" id="G5A9J7"/>
<dbReference type="InterPro" id="IPR050316">
    <property type="entry name" value="Tyrosinase/Hemocyanin"/>
</dbReference>
<dbReference type="InterPro" id="IPR002227">
    <property type="entry name" value="Tyrosinase_Cu-bd"/>
</dbReference>
<organism evidence="5 6">
    <name type="scientific">Phytophthora sojae (strain P6497)</name>
    <name type="common">Soybean stem and root rot agent</name>
    <name type="synonym">Phytophthora megasperma f. sp. glycines</name>
    <dbReference type="NCBI Taxonomy" id="1094619"/>
    <lineage>
        <taxon>Eukaryota</taxon>
        <taxon>Sar</taxon>
        <taxon>Stramenopiles</taxon>
        <taxon>Oomycota</taxon>
        <taxon>Peronosporomycetes</taxon>
        <taxon>Peronosporales</taxon>
        <taxon>Peronosporaceae</taxon>
        <taxon>Phytophthora</taxon>
    </lineage>
</organism>
<sequence length="451" mass="49698">MTAAEQSLYVEALGVGMQRGYHILFTEMASEITSFQEYLYTGGFFYWNRRFVLAYENMLCTLDPKYACLTIPYWDFYADYARSMGRKCPNGGTSLEACSSILRGLGGSQGSRRTVNINGRLVSGNCVTKAPANYFCESSTIAASTQCARCIPRSNWASIDFPSGFGYGGLGDLLAGANGFRDVSDKFKKAVLCTYIVSIHNSLGSSLSDFPAVSPADPLFFSIHATMDLVLQVYIECRLGDNLVPTDTGVSRWAFQKSSDLLGVVPPTETSLVKQLWMLNESYAASRSPIRVEDHPKLGQFFKPLPTKYWEFVNSNQLGQYSYKYQRDDIFKNITSYPSACPKLATGSTTGSDGDIATSSNFRRSAGSGGVETSSIDSDDAQELAIDFVGAVVNATLHAGGTEKMAFNQAELMECQYYNDNIADVEDYTPVFRNNFGLSPDDHPRCWDFTQ</sequence>
<dbReference type="InterPro" id="IPR008922">
    <property type="entry name" value="Di-copper_centre_dom_sf"/>
</dbReference>
<keyword evidence="2" id="KW-0186">Copper</keyword>
<dbReference type="Gene3D" id="1.10.1280.10">
    <property type="entry name" value="Di-copper center containing domain from catechol oxidase"/>
    <property type="match status" value="1"/>
</dbReference>
<evidence type="ECO:0000259" key="4">
    <source>
        <dbReference type="PROSITE" id="PS00498"/>
    </source>
</evidence>
<proteinExistence type="predicted"/>
<dbReference type="RefSeq" id="XP_009536843.1">
    <property type="nucleotide sequence ID" value="XM_009538548.1"/>
</dbReference>